<feature type="transmembrane region" description="Helical" evidence="5">
    <location>
        <begin position="395"/>
        <end position="418"/>
    </location>
</feature>
<dbReference type="Proteomes" id="UP000245638">
    <property type="component" value="Unassembled WGS sequence"/>
</dbReference>
<gene>
    <name evidence="7" type="ORF">DDW13_03685</name>
</gene>
<evidence type="ECO:0000256" key="1">
    <source>
        <dbReference type="ARBA" id="ARBA00004141"/>
    </source>
</evidence>
<evidence type="ECO:0000259" key="6">
    <source>
        <dbReference type="Pfam" id="PF00324"/>
    </source>
</evidence>
<evidence type="ECO:0000256" key="5">
    <source>
        <dbReference type="SAM" id="Phobius"/>
    </source>
</evidence>
<feature type="transmembrane region" description="Helical" evidence="5">
    <location>
        <begin position="233"/>
        <end position="258"/>
    </location>
</feature>
<feature type="transmembrane region" description="Helical" evidence="5">
    <location>
        <begin position="424"/>
        <end position="443"/>
    </location>
</feature>
<evidence type="ECO:0000313" key="7">
    <source>
        <dbReference type="EMBL" id="PVU76259.1"/>
    </source>
</evidence>
<dbReference type="GO" id="GO:0016020">
    <property type="term" value="C:membrane"/>
    <property type="evidence" value="ECO:0007669"/>
    <property type="project" value="UniProtKB-SubCell"/>
</dbReference>
<dbReference type="InterPro" id="IPR050367">
    <property type="entry name" value="APC_superfamily"/>
</dbReference>
<comment type="caution">
    <text evidence="7">The sequence shown here is derived from an EMBL/GenBank/DDBJ whole genome shotgun (WGS) entry which is preliminary data.</text>
</comment>
<dbReference type="PROSITE" id="PS50283">
    <property type="entry name" value="NA_SOLUT_SYMP_3"/>
    <property type="match status" value="1"/>
</dbReference>
<feature type="transmembrane region" description="Helical" evidence="5">
    <location>
        <begin position="278"/>
        <end position="301"/>
    </location>
</feature>
<dbReference type="EMBL" id="QEFD01000114">
    <property type="protein sequence ID" value="PVU76259.1"/>
    <property type="molecule type" value="Genomic_DNA"/>
</dbReference>
<dbReference type="PANTHER" id="PTHR42770:SF11">
    <property type="entry name" value="INNER MEMBRANE TRANSPORT PROTEIN YBAT"/>
    <property type="match status" value="1"/>
</dbReference>
<keyword evidence="3 5" id="KW-1133">Transmembrane helix</keyword>
<dbReference type="Pfam" id="PF00324">
    <property type="entry name" value="AA_permease"/>
    <property type="match status" value="1"/>
</dbReference>
<feature type="transmembrane region" description="Helical" evidence="5">
    <location>
        <begin position="130"/>
        <end position="150"/>
    </location>
</feature>
<feature type="domain" description="Amino acid permease/ SLC12A" evidence="6">
    <location>
        <begin position="17"/>
        <end position="449"/>
    </location>
</feature>
<organism evidence="7 8">
    <name type="scientific">Acidianus hospitalis</name>
    <dbReference type="NCBI Taxonomy" id="563177"/>
    <lineage>
        <taxon>Archaea</taxon>
        <taxon>Thermoproteota</taxon>
        <taxon>Thermoprotei</taxon>
        <taxon>Sulfolobales</taxon>
        <taxon>Sulfolobaceae</taxon>
        <taxon>Acidianus</taxon>
    </lineage>
</organism>
<reference evidence="7 8" key="1">
    <citation type="journal article" date="2015" name="Appl. Environ. Microbiol.">
        <title>Nanoarchaeota, Their Sulfolobales Host, and Nanoarchaeota Virus Distribution across Yellowstone National Park Hot Springs.</title>
        <authorList>
            <person name="Munson-McGee J.H."/>
            <person name="Field E.K."/>
            <person name="Bateson M."/>
            <person name="Rooney C."/>
            <person name="Stepanauskas R."/>
            <person name="Young M.J."/>
        </authorList>
    </citation>
    <scope>NUCLEOTIDE SEQUENCE [LARGE SCALE GENOMIC DNA]</scope>
    <source>
        <strain evidence="7">SCGC AC-742_N10</strain>
    </source>
</reference>
<sequence>MTDLEKGAVGFRELLGQSIALIAPLGAVAATLTGAAQFALGSLPLSYLIGIFGVLFWINVPYQFSRKIGSAGGFYDFAEKGIGKRFGIFTGYLYLFSYFNVITNSIIFVGGVFIPSMLSQFFNITLPSLIWIPIMLIFLALITTLAYLGIRPSLRYSLITSIIEIALLVIFSIIIIVKAGPRNTLEPFTPTPAGGWAPVFEGMILAIFSMSGSSGAVYIAEETKNPLKDVKKAVLISFLITGVVFVLTSYAMVIGWGINNMSTFAPSGVPGLILADKYVGPTFVAILLAFILNSFFAGSLAPLNSASRLLYALGRDNVAPTYVSKVHEKFKSPSNAILLLGLLSGVVSLITGLIMGPFYGFLFLINMSAISLFIGHMLGDVALPFFYKKIREFNVVYHLIAPIVSFIILIFGIYYSFYPPTYPINYSAIATAIYSLGVLAFIFSRKVKVSKRR</sequence>
<feature type="transmembrane region" description="Helical" evidence="5">
    <location>
        <begin position="199"/>
        <end position="221"/>
    </location>
</feature>
<evidence type="ECO:0000256" key="2">
    <source>
        <dbReference type="ARBA" id="ARBA00022692"/>
    </source>
</evidence>
<evidence type="ECO:0000256" key="4">
    <source>
        <dbReference type="ARBA" id="ARBA00023136"/>
    </source>
</evidence>
<keyword evidence="4 5" id="KW-0472">Membrane</keyword>
<feature type="transmembrane region" description="Helical" evidence="5">
    <location>
        <begin position="45"/>
        <end position="62"/>
    </location>
</feature>
<dbReference type="PANTHER" id="PTHR42770">
    <property type="entry name" value="AMINO ACID TRANSPORTER-RELATED"/>
    <property type="match status" value="1"/>
</dbReference>
<dbReference type="Gene3D" id="1.20.1740.10">
    <property type="entry name" value="Amino acid/polyamine transporter I"/>
    <property type="match status" value="1"/>
</dbReference>
<feature type="transmembrane region" description="Helical" evidence="5">
    <location>
        <begin position="92"/>
        <end position="118"/>
    </location>
</feature>
<protein>
    <submittedName>
        <fullName evidence="7">APC family permease</fullName>
    </submittedName>
</protein>
<dbReference type="PIRSF" id="PIRSF006060">
    <property type="entry name" value="AA_transporter"/>
    <property type="match status" value="1"/>
</dbReference>
<name>A0A2T9X837_9CREN</name>
<dbReference type="InterPro" id="IPR004841">
    <property type="entry name" value="AA-permease/SLC12A_dom"/>
</dbReference>
<feature type="transmembrane region" description="Helical" evidence="5">
    <location>
        <begin position="157"/>
        <end position="179"/>
    </location>
</feature>
<dbReference type="AlphaFoldDB" id="A0A2T9X837"/>
<keyword evidence="2 5" id="KW-0812">Transmembrane</keyword>
<feature type="transmembrane region" description="Helical" evidence="5">
    <location>
        <begin position="21"/>
        <end position="39"/>
    </location>
</feature>
<dbReference type="InterPro" id="IPR001734">
    <property type="entry name" value="Na/solute_symporter"/>
</dbReference>
<accession>A0A2T9X837</accession>
<evidence type="ECO:0000256" key="3">
    <source>
        <dbReference type="ARBA" id="ARBA00022989"/>
    </source>
</evidence>
<evidence type="ECO:0000313" key="8">
    <source>
        <dbReference type="Proteomes" id="UP000245638"/>
    </source>
</evidence>
<dbReference type="GO" id="GO:0022857">
    <property type="term" value="F:transmembrane transporter activity"/>
    <property type="evidence" value="ECO:0007669"/>
    <property type="project" value="InterPro"/>
</dbReference>
<feature type="transmembrane region" description="Helical" evidence="5">
    <location>
        <begin position="336"/>
        <end position="355"/>
    </location>
</feature>
<comment type="subcellular location">
    <subcellularLocation>
        <location evidence="1">Membrane</location>
        <topology evidence="1">Multi-pass membrane protein</topology>
    </subcellularLocation>
</comment>
<proteinExistence type="predicted"/>
<feature type="transmembrane region" description="Helical" evidence="5">
    <location>
        <begin position="361"/>
        <end position="383"/>
    </location>
</feature>